<keyword evidence="2" id="KW-1185">Reference proteome</keyword>
<comment type="caution">
    <text evidence="1">The sequence shown here is derived from an EMBL/GenBank/DDBJ whole genome shotgun (WGS) entry which is preliminary data.</text>
</comment>
<dbReference type="EMBL" id="JAPFCC010000002">
    <property type="protein sequence ID" value="MCW7556481.1"/>
    <property type="molecule type" value="Genomic_DNA"/>
</dbReference>
<evidence type="ECO:0000313" key="2">
    <source>
        <dbReference type="Proteomes" id="UP001209854"/>
    </source>
</evidence>
<proteinExistence type="predicted"/>
<gene>
    <name evidence="1" type="ORF">NX722_28365</name>
</gene>
<dbReference type="Proteomes" id="UP001209854">
    <property type="component" value="Unassembled WGS sequence"/>
</dbReference>
<dbReference type="RefSeq" id="WP_262568782.1">
    <property type="nucleotide sequence ID" value="NZ_CP103299.1"/>
</dbReference>
<sequence length="167" mass="18644">MSYVEFSNVMFRGKLAAATGEAQFKVIGDKFRAETFNIEHGAVSYSQYIEAIPVSKTYGSVLLDYRFNIRRDSYVEFIASTVGGCIYLVVDGVRLPDFVNWSMGNGCFSPLVLTRFLSAGDHRVQVIARYADFMDRSHMYYVPPWPNGGFGKVSLGVQFIDKTGSAT</sequence>
<organism evidence="1 2">
    <name type="scientific">Endozoicomonas gorgoniicola</name>
    <dbReference type="NCBI Taxonomy" id="1234144"/>
    <lineage>
        <taxon>Bacteria</taxon>
        <taxon>Pseudomonadati</taxon>
        <taxon>Pseudomonadota</taxon>
        <taxon>Gammaproteobacteria</taxon>
        <taxon>Oceanospirillales</taxon>
        <taxon>Endozoicomonadaceae</taxon>
        <taxon>Endozoicomonas</taxon>
    </lineage>
</organism>
<reference evidence="1 2" key="1">
    <citation type="submission" date="2022-10" db="EMBL/GenBank/DDBJ databases">
        <title>High-quality genome sequences of two octocoral-associated bacteria, Endozoicomonas euniceicola EF212 and Endozoicomonas gorgoniicola PS125.</title>
        <authorList>
            <person name="Chiou Y.-J."/>
            <person name="Chen Y.-H."/>
        </authorList>
    </citation>
    <scope>NUCLEOTIDE SEQUENCE [LARGE SCALE GENOMIC DNA]</scope>
    <source>
        <strain evidence="1 2">PS125</strain>
    </source>
</reference>
<name>A0ABT3N4D3_9GAMM</name>
<accession>A0ABT3N4D3</accession>
<evidence type="ECO:0000313" key="1">
    <source>
        <dbReference type="EMBL" id="MCW7556481.1"/>
    </source>
</evidence>
<protein>
    <submittedName>
        <fullName evidence="1">Uncharacterized protein</fullName>
    </submittedName>
</protein>